<feature type="coiled-coil region" evidence="12">
    <location>
        <begin position="417"/>
        <end position="451"/>
    </location>
</feature>
<proteinExistence type="inferred from homology"/>
<dbReference type="AlphaFoldDB" id="F4X5I9"/>
<evidence type="ECO:0000256" key="6">
    <source>
        <dbReference type="ARBA" id="ARBA00022792"/>
    </source>
</evidence>
<dbReference type="PROSITE" id="PS50920">
    <property type="entry name" value="SOLCAR"/>
    <property type="match status" value="3"/>
</dbReference>
<keyword evidence="6" id="KW-0999">Mitochondrion inner membrane</keyword>
<dbReference type="FunFam" id="1.50.40.10:FF:000009">
    <property type="entry name" value="Mitochondrial 2-oxoglutarate/malate carrier protein"/>
    <property type="match status" value="1"/>
</dbReference>
<evidence type="ECO:0000256" key="8">
    <source>
        <dbReference type="ARBA" id="ARBA00023054"/>
    </source>
</evidence>
<evidence type="ECO:0000313" key="14">
    <source>
        <dbReference type="EMBL" id="EGI58279.1"/>
    </source>
</evidence>
<dbReference type="EMBL" id="GL888719">
    <property type="protein sequence ID" value="EGI58279.1"/>
    <property type="molecule type" value="Genomic_DNA"/>
</dbReference>
<dbReference type="InParanoid" id="F4X5I9"/>
<dbReference type="PANTHER" id="PTHR45618">
    <property type="entry name" value="MITOCHONDRIAL DICARBOXYLATE CARRIER-RELATED"/>
    <property type="match status" value="1"/>
</dbReference>
<keyword evidence="15" id="KW-1185">Reference proteome</keyword>
<organism evidence="15">
    <name type="scientific">Acromyrmex echinatior</name>
    <name type="common">Panamanian leafcutter ant</name>
    <name type="synonym">Acromyrmex octospinosus echinatior</name>
    <dbReference type="NCBI Taxonomy" id="103372"/>
    <lineage>
        <taxon>Eukaryota</taxon>
        <taxon>Metazoa</taxon>
        <taxon>Ecdysozoa</taxon>
        <taxon>Arthropoda</taxon>
        <taxon>Hexapoda</taxon>
        <taxon>Insecta</taxon>
        <taxon>Pterygota</taxon>
        <taxon>Neoptera</taxon>
        <taxon>Endopterygota</taxon>
        <taxon>Hymenoptera</taxon>
        <taxon>Apocrita</taxon>
        <taxon>Aculeata</taxon>
        <taxon>Formicoidea</taxon>
        <taxon>Formicidae</taxon>
        <taxon>Myrmicinae</taxon>
        <taxon>Acromyrmex</taxon>
    </lineage>
</organism>
<dbReference type="Pfam" id="PF00153">
    <property type="entry name" value="Mito_carr"/>
    <property type="match status" value="3"/>
</dbReference>
<keyword evidence="10 11" id="KW-0472">Membrane</keyword>
<evidence type="ECO:0000256" key="7">
    <source>
        <dbReference type="ARBA" id="ARBA00022989"/>
    </source>
</evidence>
<dbReference type="GO" id="GO:0005743">
    <property type="term" value="C:mitochondrial inner membrane"/>
    <property type="evidence" value="ECO:0007669"/>
    <property type="project" value="UniProtKB-SubCell"/>
</dbReference>
<keyword evidence="7" id="KW-1133">Transmembrane helix</keyword>
<keyword evidence="3" id="KW-0813">Transport</keyword>
<feature type="coiled-coil region" evidence="12">
    <location>
        <begin position="177"/>
        <end position="234"/>
    </location>
</feature>
<evidence type="ECO:0000256" key="10">
    <source>
        <dbReference type="ARBA" id="ARBA00023136"/>
    </source>
</evidence>
<evidence type="ECO:0000256" key="2">
    <source>
        <dbReference type="ARBA" id="ARBA00006375"/>
    </source>
</evidence>
<dbReference type="Gene3D" id="1.50.40.10">
    <property type="entry name" value="Mitochondrial carrier domain"/>
    <property type="match status" value="1"/>
</dbReference>
<dbReference type="Proteomes" id="UP000007755">
    <property type="component" value="Unassembled WGS sequence"/>
</dbReference>
<keyword evidence="8 12" id="KW-0175">Coiled coil</keyword>
<feature type="coiled-coil region" evidence="12">
    <location>
        <begin position="85"/>
        <end position="112"/>
    </location>
</feature>
<dbReference type="InterPro" id="IPR023395">
    <property type="entry name" value="MCP_dom_sf"/>
</dbReference>
<evidence type="ECO:0000256" key="1">
    <source>
        <dbReference type="ARBA" id="ARBA00004448"/>
    </source>
</evidence>
<comment type="subcellular location">
    <subcellularLocation>
        <location evidence="1">Mitochondrion inner membrane</location>
        <topology evidence="1">Multi-pass membrane protein</topology>
    </subcellularLocation>
</comment>
<accession>F4X5I9</accession>
<evidence type="ECO:0000256" key="11">
    <source>
        <dbReference type="PROSITE-ProRule" id="PRU00282"/>
    </source>
</evidence>
<keyword evidence="4 11" id="KW-0812">Transmembrane</keyword>
<evidence type="ECO:0000256" key="12">
    <source>
        <dbReference type="SAM" id="Coils"/>
    </source>
</evidence>
<dbReference type="InterPro" id="IPR018108">
    <property type="entry name" value="MCP_transmembrane"/>
</dbReference>
<dbReference type="SUPFAM" id="SSF103506">
    <property type="entry name" value="Mitochondrial carrier"/>
    <property type="match status" value="1"/>
</dbReference>
<evidence type="ECO:0000313" key="15">
    <source>
        <dbReference type="Proteomes" id="UP000007755"/>
    </source>
</evidence>
<gene>
    <name evidence="14" type="ORF">G5I_13623</name>
</gene>
<feature type="repeat" description="Solcar" evidence="11">
    <location>
        <begin position="596"/>
        <end position="687"/>
    </location>
</feature>
<dbReference type="InterPro" id="IPR050391">
    <property type="entry name" value="Mito_Metabolite_Transporter"/>
</dbReference>
<evidence type="ECO:0000256" key="3">
    <source>
        <dbReference type="ARBA" id="ARBA00022448"/>
    </source>
</evidence>
<feature type="coiled-coil region" evidence="12">
    <location>
        <begin position="336"/>
        <end position="373"/>
    </location>
</feature>
<evidence type="ECO:0000256" key="5">
    <source>
        <dbReference type="ARBA" id="ARBA00022737"/>
    </source>
</evidence>
<keyword evidence="5" id="KW-0677">Repeat</keyword>
<dbReference type="OrthoDB" id="331765at2759"/>
<evidence type="ECO:0000256" key="4">
    <source>
        <dbReference type="ARBA" id="ARBA00022692"/>
    </source>
</evidence>
<dbReference type="InterPro" id="IPR043597">
    <property type="entry name" value="TPH_dom"/>
</dbReference>
<sequence>MVQERIHQPKMRTTYILKPGQTLENTKVSERTRALVVTKDTFQRFVDYTTEEDRIAAQQEKEAAKIAALKKATYEKSKTWESTIENIKARQREELLSKKQKAEEERKAFVKEMTEKKVAERAEVVQKARRLLQQKKPLCRQINRALFVSECLKELDAQVVLQKTIRAMDKEQDEKYANSIKTDVAKYEEEKKQEVEEQTKKTKDYRIALKKQIEKNERDNKLKATEELEAEKQDQINMTQDMQLMKKKEMQDILNKKKRLQKFFKKTIEEKKRIELELQHNEELEDRALEVYREAKDRIQKIQKSLALKKKEEKARQKQIVEKQYVLIKQDREMKLAKEQEIFEKAVEEKNAIEVEKRKAQKEREEKMRALMEEYRLHDAAIKSKQRGEEKELRTWEMMQRFKRDEYNKQTDLEERKRQWQQKLDYANELQKDIEEKQMDKEREKEVLKDEVTKAAIDKANQRILFYSDEVLEESKGVRPLYPIIKVIENIKKEMGLAPKGRRENTELGATAIARNLMAATCVVHPMDVIKNRMQVLKGKASILNIIGTTYSKEGFLSFYSGLSAGLVRQASYTTVRLGIYNQMQEFWRQRYVGRPNFTILALMAGSAGATGAFCGTPADVALVRMTIDGRLPVEQRRNYKNVIDAFIRIAREEGMFALWRGAVATMGRAVIVNISQLATYSQVKHMIATRMNVKEGLGLHFGASMISGFVTAFNSMPFDIAKTRIQNLKTTGKSPGMVSIIISIVKNEGVMNLWKGFWPTYCRIGPHTVITLVINEQLMGLYRMYTSK</sequence>
<feature type="domain" description="Trichohyalin-plectin-homology" evidence="13">
    <location>
        <begin position="139"/>
        <end position="460"/>
    </location>
</feature>
<keyword evidence="9" id="KW-0496">Mitochondrion</keyword>
<dbReference type="eggNOG" id="KOG0759">
    <property type="taxonomic scope" value="Eukaryota"/>
</dbReference>
<protein>
    <submittedName>
        <fullName evidence="14">Mitochondrial 2-oxoglutarate/malate carrier protein</fullName>
    </submittedName>
</protein>
<evidence type="ECO:0000259" key="13">
    <source>
        <dbReference type="Pfam" id="PF13868"/>
    </source>
</evidence>
<evidence type="ECO:0000256" key="9">
    <source>
        <dbReference type="ARBA" id="ARBA00023128"/>
    </source>
</evidence>
<dbReference type="STRING" id="103372.F4X5I9"/>
<dbReference type="Pfam" id="PF13868">
    <property type="entry name" value="TPH"/>
    <property type="match status" value="1"/>
</dbReference>
<name>F4X5I9_ACREC</name>
<reference evidence="14" key="1">
    <citation type="submission" date="2011-02" db="EMBL/GenBank/DDBJ databases">
        <title>The genome of the leaf-cutting ant Acromyrmex echinatior suggests key adaptations to social evolution and fungus farming.</title>
        <authorList>
            <person name="Nygaard S."/>
            <person name="Zhang G."/>
        </authorList>
    </citation>
    <scope>NUCLEOTIDE SEQUENCE</scope>
</reference>
<feature type="repeat" description="Solcar" evidence="11">
    <location>
        <begin position="696"/>
        <end position="782"/>
    </location>
</feature>
<comment type="similarity">
    <text evidence="2">Belongs to the mitochondrial carrier (TC 2.A.29) family.</text>
</comment>
<feature type="repeat" description="Solcar" evidence="11">
    <location>
        <begin position="504"/>
        <end position="587"/>
    </location>
</feature>